<organism evidence="14 15">
    <name type="scientific">Roseibium aggregatum</name>
    <dbReference type="NCBI Taxonomy" id="187304"/>
    <lineage>
        <taxon>Bacteria</taxon>
        <taxon>Pseudomonadati</taxon>
        <taxon>Pseudomonadota</taxon>
        <taxon>Alphaproteobacteria</taxon>
        <taxon>Hyphomicrobiales</taxon>
        <taxon>Stappiaceae</taxon>
        <taxon>Roseibium</taxon>
    </lineage>
</organism>
<dbReference type="GO" id="GO:0043952">
    <property type="term" value="P:protein transport by the Sec complex"/>
    <property type="evidence" value="ECO:0007669"/>
    <property type="project" value="TreeGrafter"/>
</dbReference>
<evidence type="ECO:0000256" key="13">
    <source>
        <dbReference type="SAM" id="MobiDB-lite"/>
    </source>
</evidence>
<keyword evidence="5 12" id="KW-1003">Cell membrane</keyword>
<feature type="compositionally biased region" description="Low complexity" evidence="13">
    <location>
        <begin position="84"/>
        <end position="97"/>
    </location>
</feature>
<feature type="transmembrane region" description="Helical" evidence="12">
    <location>
        <begin position="51"/>
        <end position="72"/>
    </location>
</feature>
<name>A0A926NSP9_9HYPH</name>
<dbReference type="GO" id="GO:0015450">
    <property type="term" value="F:protein-transporting ATPase activity"/>
    <property type="evidence" value="ECO:0007669"/>
    <property type="project" value="UniProtKB-UniRule"/>
</dbReference>
<evidence type="ECO:0000256" key="9">
    <source>
        <dbReference type="ARBA" id="ARBA00023010"/>
    </source>
</evidence>
<proteinExistence type="inferred from homology"/>
<evidence type="ECO:0000256" key="4">
    <source>
        <dbReference type="ARBA" id="ARBA00022448"/>
    </source>
</evidence>
<dbReference type="GO" id="GO:0005886">
    <property type="term" value="C:plasma membrane"/>
    <property type="evidence" value="ECO:0007669"/>
    <property type="project" value="UniProtKB-SubCell"/>
</dbReference>
<dbReference type="Pfam" id="PF03840">
    <property type="entry name" value="SecG"/>
    <property type="match status" value="1"/>
</dbReference>
<comment type="function">
    <text evidence="11 12">Involved in protein export. Participates in an early event of protein translocation.</text>
</comment>
<dbReference type="PANTHER" id="PTHR34182:SF1">
    <property type="entry name" value="PROTEIN-EXPORT MEMBRANE PROTEIN SECG"/>
    <property type="match status" value="1"/>
</dbReference>
<comment type="subcellular location">
    <subcellularLocation>
        <location evidence="1 12">Cell membrane</location>
        <topology evidence="1 12">Multi-pass membrane protein</topology>
    </subcellularLocation>
</comment>
<keyword evidence="6 12" id="KW-0812">Transmembrane</keyword>
<dbReference type="InterPro" id="IPR004692">
    <property type="entry name" value="SecG"/>
</dbReference>
<keyword evidence="8 12" id="KW-1133">Transmembrane helix</keyword>
<dbReference type="GO" id="GO:0065002">
    <property type="term" value="P:intracellular protein transmembrane transport"/>
    <property type="evidence" value="ECO:0007669"/>
    <property type="project" value="TreeGrafter"/>
</dbReference>
<evidence type="ECO:0000256" key="12">
    <source>
        <dbReference type="RuleBase" id="RU365087"/>
    </source>
</evidence>
<gene>
    <name evidence="14" type="primary">secG</name>
    <name evidence="14" type="ORF">HK439_05630</name>
</gene>
<evidence type="ECO:0000256" key="10">
    <source>
        <dbReference type="ARBA" id="ARBA00023136"/>
    </source>
</evidence>
<evidence type="ECO:0000256" key="5">
    <source>
        <dbReference type="ARBA" id="ARBA00022475"/>
    </source>
</evidence>
<comment type="caution">
    <text evidence="14">The sequence shown here is derived from an EMBL/GenBank/DDBJ whole genome shotgun (WGS) entry which is preliminary data.</text>
</comment>
<dbReference type="EMBL" id="JABFCZ010000005">
    <property type="protein sequence ID" value="MBD1545734.1"/>
    <property type="molecule type" value="Genomic_DNA"/>
</dbReference>
<keyword evidence="10 12" id="KW-0472">Membrane</keyword>
<evidence type="ECO:0000256" key="2">
    <source>
        <dbReference type="ARBA" id="ARBA00008445"/>
    </source>
</evidence>
<dbReference type="NCBIfam" id="TIGR00810">
    <property type="entry name" value="secG"/>
    <property type="match status" value="1"/>
</dbReference>
<dbReference type="AlphaFoldDB" id="A0A926NSP9"/>
<sequence length="130" mass="12999">METVVIVIHLMVVLALVLVVLLQRSEGGALGMGGGGGGGLMTGRGTANVLTRATAILAVVFFATSIGLSLIAEMKDRPGSILDATPAATTTPAAPATGEGGNGILDSLKKEEGQQQPQPEPTGPQVPTAQ</sequence>
<reference evidence="14" key="1">
    <citation type="submission" date="2020-05" db="EMBL/GenBank/DDBJ databases">
        <title>Identification of trans-AT polyketide cluster in two marine bacteria, producers of a novel glutaramide-containing polyketide sesbanimide D and analogs.</title>
        <authorList>
            <person name="Kacar D."/>
            <person name="Rodriguez P."/>
            <person name="Canedo L."/>
            <person name="Gonzalez E."/>
            <person name="Galan B."/>
            <person name="De La Calle F."/>
            <person name="Garcia J.L."/>
        </authorList>
    </citation>
    <scope>NUCLEOTIDE SEQUENCE</scope>
    <source>
        <strain evidence="14">PHM038</strain>
    </source>
</reference>
<keyword evidence="7 12" id="KW-0653">Protein transport</keyword>
<keyword evidence="4 12" id="KW-0813">Transport</keyword>
<comment type="caution">
    <text evidence="12">Lacks conserved residue(s) required for the propagation of feature annotation.</text>
</comment>
<dbReference type="GO" id="GO:0009306">
    <property type="term" value="P:protein secretion"/>
    <property type="evidence" value="ECO:0007669"/>
    <property type="project" value="UniProtKB-UniRule"/>
</dbReference>
<protein>
    <recommendedName>
        <fullName evidence="3 12">Protein-export membrane protein SecG</fullName>
    </recommendedName>
</protein>
<evidence type="ECO:0000256" key="1">
    <source>
        <dbReference type="ARBA" id="ARBA00004651"/>
    </source>
</evidence>
<evidence type="ECO:0000256" key="11">
    <source>
        <dbReference type="ARBA" id="ARBA00025182"/>
    </source>
</evidence>
<evidence type="ECO:0000256" key="8">
    <source>
        <dbReference type="ARBA" id="ARBA00022989"/>
    </source>
</evidence>
<evidence type="ECO:0000256" key="7">
    <source>
        <dbReference type="ARBA" id="ARBA00022927"/>
    </source>
</evidence>
<evidence type="ECO:0000313" key="15">
    <source>
        <dbReference type="Proteomes" id="UP000598467"/>
    </source>
</evidence>
<evidence type="ECO:0000256" key="3">
    <source>
        <dbReference type="ARBA" id="ARBA00017876"/>
    </source>
</evidence>
<dbReference type="PANTHER" id="PTHR34182">
    <property type="entry name" value="PROTEIN-EXPORT MEMBRANE PROTEIN SECG"/>
    <property type="match status" value="1"/>
</dbReference>
<keyword evidence="9 12" id="KW-0811">Translocation</keyword>
<accession>A0A926NSP9</accession>
<evidence type="ECO:0000256" key="6">
    <source>
        <dbReference type="ARBA" id="ARBA00022692"/>
    </source>
</evidence>
<evidence type="ECO:0000313" key="14">
    <source>
        <dbReference type="EMBL" id="MBD1545734.1"/>
    </source>
</evidence>
<feature type="region of interest" description="Disordered" evidence="13">
    <location>
        <begin position="81"/>
        <end position="130"/>
    </location>
</feature>
<dbReference type="Proteomes" id="UP000598467">
    <property type="component" value="Unassembled WGS sequence"/>
</dbReference>
<dbReference type="PRINTS" id="PR01651">
    <property type="entry name" value="SECGEXPORT"/>
</dbReference>
<dbReference type="RefSeq" id="WP_190290405.1">
    <property type="nucleotide sequence ID" value="NZ_JABFCZ010000005.1"/>
</dbReference>
<comment type="similarity">
    <text evidence="2 12">Belongs to the SecG family.</text>
</comment>